<accession>A0A6I1EQZ7</accession>
<dbReference type="Proteomes" id="UP000430564">
    <property type="component" value="Unassembled WGS sequence"/>
</dbReference>
<name>A0A6I1EQZ7_9BURK</name>
<comment type="pathway">
    <text evidence="1">Cofactor biosynthesis; tetrahydrofolate biosynthesis; 2-amino-4-hydroxy-6-hydroxymethyl-7,8-dihydropteridine diphosphate from 7,8-dihydroneopterin triphosphate: step 4/4.</text>
</comment>
<dbReference type="Gene3D" id="3.30.70.560">
    <property type="entry name" value="7,8-Dihydro-6-hydroxymethylpterin-pyrophosphokinase HPPK"/>
    <property type="match status" value="1"/>
</dbReference>
<evidence type="ECO:0000313" key="15">
    <source>
        <dbReference type="Proteomes" id="UP000430564"/>
    </source>
</evidence>
<dbReference type="Pfam" id="PF01288">
    <property type="entry name" value="HPPK"/>
    <property type="match status" value="1"/>
</dbReference>
<evidence type="ECO:0000256" key="9">
    <source>
        <dbReference type="ARBA" id="ARBA00022909"/>
    </source>
</evidence>
<dbReference type="GO" id="GO:0005524">
    <property type="term" value="F:ATP binding"/>
    <property type="evidence" value="ECO:0007669"/>
    <property type="project" value="UniProtKB-KW"/>
</dbReference>
<dbReference type="InterPro" id="IPR000550">
    <property type="entry name" value="Hppk"/>
</dbReference>
<dbReference type="InterPro" id="IPR035907">
    <property type="entry name" value="Hppk_sf"/>
</dbReference>
<evidence type="ECO:0000256" key="11">
    <source>
        <dbReference type="ARBA" id="ARBA00029766"/>
    </source>
</evidence>
<dbReference type="PROSITE" id="PS00794">
    <property type="entry name" value="HPPK"/>
    <property type="match status" value="1"/>
</dbReference>
<evidence type="ECO:0000256" key="3">
    <source>
        <dbReference type="ARBA" id="ARBA00013253"/>
    </source>
</evidence>
<comment type="similarity">
    <text evidence="2">Belongs to the HPPK family.</text>
</comment>
<keyword evidence="5 14" id="KW-0808">Transferase</keyword>
<dbReference type="PANTHER" id="PTHR43071:SF1">
    <property type="entry name" value="2-AMINO-4-HYDROXY-6-HYDROXYMETHYLDIHYDROPTERIDINE PYROPHOSPHOKINASE"/>
    <property type="match status" value="1"/>
</dbReference>
<comment type="function">
    <text evidence="10">Catalyzes the transfer of pyrophosphate from adenosine triphosphate (ATP) to 6-hydroxymethyl-7,8-dihydropterin, an enzymatic step in folate biosynthesis pathway.</text>
</comment>
<organism evidence="14 15">
    <name type="scientific">Sutterella seckii</name>
    <dbReference type="NCBI Taxonomy" id="1944635"/>
    <lineage>
        <taxon>Bacteria</taxon>
        <taxon>Pseudomonadati</taxon>
        <taxon>Pseudomonadota</taxon>
        <taxon>Betaproteobacteria</taxon>
        <taxon>Burkholderiales</taxon>
        <taxon>Sutterellaceae</taxon>
        <taxon>Sutterella</taxon>
    </lineage>
</organism>
<evidence type="ECO:0000256" key="2">
    <source>
        <dbReference type="ARBA" id="ARBA00005810"/>
    </source>
</evidence>
<keyword evidence="9" id="KW-0289">Folate biosynthesis</keyword>
<dbReference type="GO" id="GO:0003848">
    <property type="term" value="F:2-amino-4-hydroxy-6-hydroxymethyldihydropteridine diphosphokinase activity"/>
    <property type="evidence" value="ECO:0007669"/>
    <property type="project" value="UniProtKB-EC"/>
</dbReference>
<dbReference type="EMBL" id="WEHX01000020">
    <property type="protein sequence ID" value="KAB7661321.1"/>
    <property type="molecule type" value="Genomic_DNA"/>
</dbReference>
<evidence type="ECO:0000256" key="8">
    <source>
        <dbReference type="ARBA" id="ARBA00022840"/>
    </source>
</evidence>
<dbReference type="AlphaFoldDB" id="A0A6I1EQZ7"/>
<keyword evidence="6" id="KW-0547">Nucleotide-binding</keyword>
<protein>
    <recommendedName>
        <fullName evidence="4">2-amino-4-hydroxy-6-hydroxymethyldihydropteridine pyrophosphokinase</fullName>
        <ecNumber evidence="3">2.7.6.3</ecNumber>
    </recommendedName>
    <alternativeName>
        <fullName evidence="11">6-hydroxymethyl-7,8-dihydropterin pyrophosphokinase</fullName>
    </alternativeName>
    <alternativeName>
        <fullName evidence="12">7,8-dihydro-6-hydroxymethylpterin-pyrophosphokinase</fullName>
    </alternativeName>
</protein>
<keyword evidence="7 14" id="KW-0418">Kinase</keyword>
<reference evidence="14 15" key="1">
    <citation type="submission" date="2019-10" db="EMBL/GenBank/DDBJ databases">
        <title>Genome diversity of Sutterella seckii.</title>
        <authorList>
            <person name="Chaplin A.V."/>
            <person name="Sokolova S.R."/>
            <person name="Mosin K.A."/>
            <person name="Ivanova E.L."/>
            <person name="Kochetkova T.O."/>
            <person name="Goltsov A.Y."/>
            <person name="Trofimov D.Y."/>
            <person name="Efimov B.A."/>
        </authorList>
    </citation>
    <scope>NUCLEOTIDE SEQUENCE [LARGE SCALE GENOMIC DNA]</scope>
    <source>
        <strain evidence="14 15">ASD393</strain>
    </source>
</reference>
<evidence type="ECO:0000256" key="1">
    <source>
        <dbReference type="ARBA" id="ARBA00005051"/>
    </source>
</evidence>
<dbReference type="CDD" id="cd00483">
    <property type="entry name" value="HPPK"/>
    <property type="match status" value="1"/>
</dbReference>
<evidence type="ECO:0000313" key="14">
    <source>
        <dbReference type="EMBL" id="KAB7661321.1"/>
    </source>
</evidence>
<dbReference type="NCBIfam" id="TIGR01498">
    <property type="entry name" value="folK"/>
    <property type="match status" value="1"/>
</dbReference>
<evidence type="ECO:0000256" key="6">
    <source>
        <dbReference type="ARBA" id="ARBA00022741"/>
    </source>
</evidence>
<evidence type="ECO:0000256" key="12">
    <source>
        <dbReference type="ARBA" id="ARBA00033413"/>
    </source>
</evidence>
<evidence type="ECO:0000256" key="5">
    <source>
        <dbReference type="ARBA" id="ARBA00022679"/>
    </source>
</evidence>
<dbReference type="SUPFAM" id="SSF55083">
    <property type="entry name" value="6-hydroxymethyl-7,8-dihydropterin pyrophosphokinase, HPPK"/>
    <property type="match status" value="1"/>
</dbReference>
<dbReference type="EC" id="2.7.6.3" evidence="3"/>
<evidence type="ECO:0000256" key="7">
    <source>
        <dbReference type="ARBA" id="ARBA00022777"/>
    </source>
</evidence>
<proteinExistence type="inferred from homology"/>
<dbReference type="GO" id="GO:0046656">
    <property type="term" value="P:folic acid biosynthetic process"/>
    <property type="evidence" value="ECO:0007669"/>
    <property type="project" value="UniProtKB-KW"/>
</dbReference>
<dbReference type="GO" id="GO:0016301">
    <property type="term" value="F:kinase activity"/>
    <property type="evidence" value="ECO:0007669"/>
    <property type="project" value="UniProtKB-KW"/>
</dbReference>
<evidence type="ECO:0000259" key="13">
    <source>
        <dbReference type="PROSITE" id="PS00794"/>
    </source>
</evidence>
<dbReference type="UniPathway" id="UPA00077">
    <property type="reaction ID" value="UER00155"/>
</dbReference>
<evidence type="ECO:0000256" key="4">
    <source>
        <dbReference type="ARBA" id="ARBA00016218"/>
    </source>
</evidence>
<keyword evidence="8" id="KW-0067">ATP-binding</keyword>
<dbReference type="OrthoDB" id="9808041at2"/>
<dbReference type="GO" id="GO:0046654">
    <property type="term" value="P:tetrahydrofolate biosynthetic process"/>
    <property type="evidence" value="ECO:0007669"/>
    <property type="project" value="UniProtKB-UniPathway"/>
</dbReference>
<dbReference type="RefSeq" id="WP_152158053.1">
    <property type="nucleotide sequence ID" value="NZ_WEHX01000020.1"/>
</dbReference>
<feature type="domain" description="7,8-dihydro-6-hydroxymethylpterin-pyrophosphokinase" evidence="13">
    <location>
        <begin position="89"/>
        <end position="100"/>
    </location>
</feature>
<dbReference type="PANTHER" id="PTHR43071">
    <property type="entry name" value="2-AMINO-4-HYDROXY-6-HYDROXYMETHYLDIHYDROPTERIDINE PYROPHOSPHOKINASE"/>
    <property type="match status" value="1"/>
</dbReference>
<gene>
    <name evidence="14" type="primary">folK</name>
    <name evidence="14" type="ORF">GBM95_04830</name>
</gene>
<sequence>MAGVWLSLGANLGDPRAALEAAIEEIKAIPGVRAFRRSSFYQTSPVDSSGPEYVNAAAALEWDGEALDLLHLLQTIELAHGRVRPAGVHNAPRTLDIDILAIENVRSGTQELLLPHPRMNERLFVLVPLEELEPDWTAPDGTGIQKLIDRVKKIDPEQQITKLSD</sequence>
<evidence type="ECO:0000256" key="10">
    <source>
        <dbReference type="ARBA" id="ARBA00029409"/>
    </source>
</evidence>
<comment type="caution">
    <text evidence="14">The sequence shown here is derived from an EMBL/GenBank/DDBJ whole genome shotgun (WGS) entry which is preliminary data.</text>
</comment>